<proteinExistence type="inferred from homology"/>
<dbReference type="EMBL" id="JBHSRJ010000009">
    <property type="protein sequence ID" value="MFC6046197.1"/>
    <property type="molecule type" value="Genomic_DNA"/>
</dbReference>
<feature type="domain" description="C-glycoside deglycosidase beta subunit" evidence="6">
    <location>
        <begin position="4"/>
        <end position="113"/>
    </location>
</feature>
<name>A0ABW1LSE4_9ACTN</name>
<evidence type="ECO:0000256" key="4">
    <source>
        <dbReference type="ARBA" id="ARBA00047208"/>
    </source>
</evidence>
<evidence type="ECO:0000256" key="1">
    <source>
        <dbReference type="ARBA" id="ARBA00023239"/>
    </source>
</evidence>
<evidence type="ECO:0000313" key="7">
    <source>
        <dbReference type="EMBL" id="MFC6046197.1"/>
    </source>
</evidence>
<keyword evidence="8" id="KW-1185">Reference proteome</keyword>
<dbReference type="Gene3D" id="3.20.20.150">
    <property type="entry name" value="Divalent-metal-dependent TIM barrel enzymes"/>
    <property type="match status" value="1"/>
</dbReference>
<dbReference type="RefSeq" id="WP_379160780.1">
    <property type="nucleotide sequence ID" value="NZ_JBHSRJ010000009.1"/>
</dbReference>
<feature type="domain" description="Xylose isomerase-like TIM barrel" evidence="5">
    <location>
        <begin position="166"/>
        <end position="418"/>
    </location>
</feature>
<gene>
    <name evidence="7" type="ORF">ACFPYL_24140</name>
</gene>
<keyword evidence="1" id="KW-0456">Lyase</keyword>
<organism evidence="7 8">
    <name type="scientific">Nocardioides hankookensis</name>
    <dbReference type="NCBI Taxonomy" id="443157"/>
    <lineage>
        <taxon>Bacteria</taxon>
        <taxon>Bacillati</taxon>
        <taxon>Actinomycetota</taxon>
        <taxon>Actinomycetes</taxon>
        <taxon>Propionibacteriales</taxon>
        <taxon>Nocardioidaceae</taxon>
        <taxon>Nocardioides</taxon>
    </lineage>
</organism>
<dbReference type="InterPro" id="IPR036237">
    <property type="entry name" value="Xyl_isomerase-like_sf"/>
</dbReference>
<evidence type="ECO:0000256" key="2">
    <source>
        <dbReference type="ARBA" id="ARBA00023277"/>
    </source>
</evidence>
<keyword evidence="2" id="KW-0119">Carbohydrate metabolism</keyword>
<dbReference type="InterPro" id="IPR013022">
    <property type="entry name" value="Xyl_isomerase-like_TIM-brl"/>
</dbReference>
<dbReference type="InterPro" id="IPR045959">
    <property type="entry name" value="CGDB"/>
</dbReference>
<evidence type="ECO:0000259" key="5">
    <source>
        <dbReference type="Pfam" id="PF01261"/>
    </source>
</evidence>
<dbReference type="Pfam" id="PF01261">
    <property type="entry name" value="AP_endonuc_2"/>
    <property type="match status" value="1"/>
</dbReference>
<dbReference type="PANTHER" id="PTHR12110">
    <property type="entry name" value="HYDROXYPYRUVATE ISOMERASE"/>
    <property type="match status" value="1"/>
</dbReference>
<reference evidence="8" key="1">
    <citation type="journal article" date="2019" name="Int. J. Syst. Evol. Microbiol.">
        <title>The Global Catalogue of Microorganisms (GCM) 10K type strain sequencing project: providing services to taxonomists for standard genome sequencing and annotation.</title>
        <authorList>
            <consortium name="The Broad Institute Genomics Platform"/>
            <consortium name="The Broad Institute Genome Sequencing Center for Infectious Disease"/>
            <person name="Wu L."/>
            <person name="Ma J."/>
        </authorList>
    </citation>
    <scope>NUCLEOTIDE SEQUENCE [LARGE SCALE GENOMIC DNA]</scope>
    <source>
        <strain evidence="8">CCUG 54522</strain>
    </source>
</reference>
<evidence type="ECO:0000259" key="6">
    <source>
        <dbReference type="Pfam" id="PF19906"/>
    </source>
</evidence>
<accession>A0ABW1LSE4</accession>
<dbReference type="InterPro" id="IPR050312">
    <property type="entry name" value="IolE/XylAMocC-like"/>
</dbReference>
<protein>
    <recommendedName>
        <fullName evidence="4">C-deglycosylation enzyme beta subunit</fullName>
    </recommendedName>
</protein>
<comment type="caution">
    <text evidence="7">The sequence shown here is derived from an EMBL/GenBank/DDBJ whole genome shotgun (WGS) entry which is preliminary data.</text>
</comment>
<comment type="similarity">
    <text evidence="3">Belongs to the C-glycoside deglycosidase beta subunit family.</text>
</comment>
<dbReference type="SUPFAM" id="SSF51658">
    <property type="entry name" value="Xylose isomerase-like"/>
    <property type="match status" value="1"/>
</dbReference>
<evidence type="ECO:0000313" key="8">
    <source>
        <dbReference type="Proteomes" id="UP001596135"/>
    </source>
</evidence>
<dbReference type="Pfam" id="PF19906">
    <property type="entry name" value="CGDB"/>
    <property type="match status" value="1"/>
</dbReference>
<dbReference type="Proteomes" id="UP001596135">
    <property type="component" value="Unassembled WGS sequence"/>
</dbReference>
<evidence type="ECO:0000256" key="3">
    <source>
        <dbReference type="ARBA" id="ARBA00046336"/>
    </source>
</evidence>
<sequence>MLELSLIQTRGFTNVTENGTVTGFQFLLRMPNYRGVWGSLVDGIEITVDGQSFPANAARWTLGGRAYTLDELQRTEGLHWQLDELATITVPVQGGLKPGVHDLAVSVLLRSPYIPAFVLPLRFDDRRQATLVPETTDIPGGFKYGVSTYSFTGDLHTLMTLEDAMADIADLGATGIELLTQTNIPGYPDPSAAWIDEWHRLTKTYGLTPTNISSWVDNQMWLDRDLTVEEATAQLQRDMRLAHELGFTSIRPKFGVTSPELDPHPTWEETVLRSLDLAQELDVLILPEIHSPTPIKHPVTQGYIEFIDRTGTDHFKLMIDTGIFQTVVVDDGHPGFDPDEVPPFLQPLKVPASELTEILPYVGFVQAKFFEVDETVTDLHVPWRDVLTALHAGGYSGWLSSEYEGRRDPYRARDQIRRQHLLMRSIEADLHRHA</sequence>